<evidence type="ECO:0000313" key="2">
    <source>
        <dbReference type="Proteomes" id="UP000663859"/>
    </source>
</evidence>
<protein>
    <submittedName>
        <fullName evidence="1">Uncharacterized protein</fullName>
    </submittedName>
</protein>
<organism evidence="1 2">
    <name type="scientific">Candidatus Methylacidithermus pantelleriae</name>
    <dbReference type="NCBI Taxonomy" id="2744239"/>
    <lineage>
        <taxon>Bacteria</taxon>
        <taxon>Pseudomonadati</taxon>
        <taxon>Verrucomicrobiota</taxon>
        <taxon>Methylacidiphilae</taxon>
        <taxon>Methylacidiphilales</taxon>
        <taxon>Methylacidiphilaceae</taxon>
        <taxon>Candidatus Methylacidithermus</taxon>
    </lineage>
</organism>
<comment type="caution">
    <text evidence="1">The sequence shown here is derived from an EMBL/GenBank/DDBJ whole genome shotgun (WGS) entry which is preliminary data.</text>
</comment>
<accession>A0A8J2FSX4</accession>
<dbReference type="EMBL" id="CAJNOB010000034">
    <property type="protein sequence ID" value="CAF0701155.1"/>
    <property type="molecule type" value="Genomic_DNA"/>
</dbReference>
<sequence length="28" mass="3107">MVVELVALVGLGVVARLGRRDRLVVPRY</sequence>
<reference evidence="1" key="1">
    <citation type="submission" date="2021-02" db="EMBL/GenBank/DDBJ databases">
        <authorList>
            <person name="Cremers G."/>
            <person name="Picone N."/>
        </authorList>
    </citation>
    <scope>NUCLEOTIDE SEQUENCE</scope>
    <source>
        <strain evidence="1">PQ17</strain>
    </source>
</reference>
<proteinExistence type="predicted"/>
<evidence type="ECO:0000313" key="1">
    <source>
        <dbReference type="EMBL" id="CAF0701155.1"/>
    </source>
</evidence>
<dbReference type="AlphaFoldDB" id="A0A8J2FSX4"/>
<gene>
    <name evidence="1" type="ORF">MPNT_40167</name>
</gene>
<dbReference type="Proteomes" id="UP000663859">
    <property type="component" value="Unassembled WGS sequence"/>
</dbReference>
<name>A0A8J2FSX4_9BACT</name>
<keyword evidence="2" id="KW-1185">Reference proteome</keyword>